<evidence type="ECO:0000256" key="1">
    <source>
        <dbReference type="SAM" id="MobiDB-lite"/>
    </source>
</evidence>
<feature type="region of interest" description="Disordered" evidence="1">
    <location>
        <begin position="697"/>
        <end position="728"/>
    </location>
</feature>
<organism evidence="3 4">
    <name type="scientific">Desulfitobacterium metallireducens DSM 15288</name>
    <dbReference type="NCBI Taxonomy" id="871968"/>
    <lineage>
        <taxon>Bacteria</taxon>
        <taxon>Bacillati</taxon>
        <taxon>Bacillota</taxon>
        <taxon>Clostridia</taxon>
        <taxon>Eubacteriales</taxon>
        <taxon>Desulfitobacteriaceae</taxon>
        <taxon>Desulfitobacterium</taxon>
    </lineage>
</organism>
<sequence>MFVNSIIEWQDDNRNITVERILWVSPNCSQLVIIDISDLSHLPEFREYKEIEAALEHGIARKLSIDPYSNFMRPVENISENSLKNRDKAWNIISNIVEIEPDIYDERRRGKLIDEVCRKFGIHKKMVYRYLKRYWVRGKTKNALLPNYSNCGAPGKEKNLSSVKLGRPRKVTREDPALTGINVNEIDKKNIRIAIKQWYLNTDQNSMAFAYKQMLENHYNSSVYFKNGVPIPILPSNDNVISFVQFRYWAQKEISKIDNAMQRRIGERKYNLQKRPLLGNSTSRASGPGAIFEIDATPTDVYLVSELDRKRIIGRAVLYIVEDVFTRLITGIYVGLEGPSWIGAMMALENAANNKVEFCAQYSIQIDESDWPCHSLPKSITGDRGEMEGKGPESLNDALGVRLDNTPPYRGDLKGIVEQNFRMGQRKIGPFVPGLIRKEIRERGEPDYRLCARLTVKAFTKIMIFTILEHNKKELHNYPLDKDMTVEGIPPIPLELWDWGIVNRSGFLHEKPRDIIRLNLLPRSEVSVTRQGIYFEKMYYGCDIALAEGWYEKATNRRFRVPICYDPRNMKYIYIPNRDGTEFIKCQRLPQFDRFDDMRLEEIQDQFFFEEVESHRRKTGQNQIGADTDAQIKTIIKEETELTEEVWPKDTSKASKLKDIKMNRKEEKEAIRQREAWELGEDILNQEHPAEVIPISRLRDSDKENITGNQETDPIMEMLQLQRNKRRK</sequence>
<keyword evidence="3" id="KW-0238">DNA-binding</keyword>
<dbReference type="InterPro" id="IPR001584">
    <property type="entry name" value="Integrase_cat-core"/>
</dbReference>
<name>W0E4P1_9FIRM</name>
<dbReference type="HOGENOM" id="CLU_019011_1_1_9"/>
<dbReference type="InterPro" id="IPR015378">
    <property type="entry name" value="Transposase-like_Mu_C"/>
</dbReference>
<dbReference type="KEGG" id="dmt:DESME_01035"/>
<gene>
    <name evidence="3" type="ORF">DESME_01035</name>
</gene>
<evidence type="ECO:0000259" key="2">
    <source>
        <dbReference type="PROSITE" id="PS50994"/>
    </source>
</evidence>
<dbReference type="STRING" id="871968.DESME_01035"/>
<dbReference type="Proteomes" id="UP000010847">
    <property type="component" value="Chromosome"/>
</dbReference>
<protein>
    <submittedName>
        <fullName evidence="3">DNA-binding protein</fullName>
    </submittedName>
</protein>
<proteinExistence type="predicted"/>
<dbReference type="eggNOG" id="COG2801">
    <property type="taxonomic scope" value="Bacteria"/>
</dbReference>
<dbReference type="GO" id="GO:0015074">
    <property type="term" value="P:DNA integration"/>
    <property type="evidence" value="ECO:0007669"/>
    <property type="project" value="InterPro"/>
</dbReference>
<evidence type="ECO:0000313" key="4">
    <source>
        <dbReference type="Proteomes" id="UP000010847"/>
    </source>
</evidence>
<dbReference type="Gene3D" id="3.30.420.10">
    <property type="entry name" value="Ribonuclease H-like superfamily/Ribonuclease H"/>
    <property type="match status" value="1"/>
</dbReference>
<dbReference type="EMBL" id="CP007032">
    <property type="protein sequence ID" value="AHF05825.1"/>
    <property type="molecule type" value="Genomic_DNA"/>
</dbReference>
<dbReference type="GO" id="GO:0003677">
    <property type="term" value="F:DNA binding"/>
    <property type="evidence" value="ECO:0007669"/>
    <property type="project" value="UniProtKB-KW"/>
</dbReference>
<keyword evidence="4" id="KW-1185">Reference proteome</keyword>
<dbReference type="AlphaFoldDB" id="W0E4P1"/>
<evidence type="ECO:0000313" key="3">
    <source>
        <dbReference type="EMBL" id="AHF05825.1"/>
    </source>
</evidence>
<dbReference type="PROSITE" id="PS50994">
    <property type="entry name" value="INTEGRASE"/>
    <property type="match status" value="1"/>
</dbReference>
<accession>W0E4P1</accession>
<dbReference type="Pfam" id="PF09299">
    <property type="entry name" value="Mu-transpos_C"/>
    <property type="match status" value="1"/>
</dbReference>
<feature type="domain" description="Integrase catalytic" evidence="2">
    <location>
        <begin position="284"/>
        <end position="499"/>
    </location>
</feature>
<dbReference type="InterPro" id="IPR036397">
    <property type="entry name" value="RNaseH_sf"/>
</dbReference>
<reference evidence="3 4" key="1">
    <citation type="submission" date="2013-12" db="EMBL/GenBank/DDBJ databases">
        <authorList>
            <consortium name="DOE Joint Genome Institute"/>
            <person name="Smidt H."/>
            <person name="Huntemann M."/>
            <person name="Han J."/>
            <person name="Chen A."/>
            <person name="Kyrpides N."/>
            <person name="Mavromatis K."/>
            <person name="Markowitz V."/>
            <person name="Palaniappan K."/>
            <person name="Ivanova N."/>
            <person name="Schaumberg A."/>
            <person name="Pati A."/>
            <person name="Liolios K."/>
            <person name="Nordberg H.P."/>
            <person name="Cantor M.N."/>
            <person name="Hua S.X."/>
            <person name="Woyke T."/>
        </authorList>
    </citation>
    <scope>NUCLEOTIDE SEQUENCE [LARGE SCALE GENOMIC DNA]</scope>
    <source>
        <strain evidence="4">DSM 15288</strain>
    </source>
</reference>